<dbReference type="AlphaFoldDB" id="A0A9D4IKT0"/>
<evidence type="ECO:0000313" key="2">
    <source>
        <dbReference type="Proteomes" id="UP000828390"/>
    </source>
</evidence>
<name>A0A9D4IKT0_DREPO</name>
<dbReference type="EMBL" id="JAIWYP010000009">
    <property type="protein sequence ID" value="KAH3778010.1"/>
    <property type="molecule type" value="Genomic_DNA"/>
</dbReference>
<organism evidence="1 2">
    <name type="scientific">Dreissena polymorpha</name>
    <name type="common">Zebra mussel</name>
    <name type="synonym">Mytilus polymorpha</name>
    <dbReference type="NCBI Taxonomy" id="45954"/>
    <lineage>
        <taxon>Eukaryota</taxon>
        <taxon>Metazoa</taxon>
        <taxon>Spiralia</taxon>
        <taxon>Lophotrochozoa</taxon>
        <taxon>Mollusca</taxon>
        <taxon>Bivalvia</taxon>
        <taxon>Autobranchia</taxon>
        <taxon>Heteroconchia</taxon>
        <taxon>Euheterodonta</taxon>
        <taxon>Imparidentia</taxon>
        <taxon>Neoheterodontei</taxon>
        <taxon>Myida</taxon>
        <taxon>Dreissenoidea</taxon>
        <taxon>Dreissenidae</taxon>
        <taxon>Dreissena</taxon>
    </lineage>
</organism>
<accession>A0A9D4IKT0</accession>
<evidence type="ECO:0000313" key="1">
    <source>
        <dbReference type="EMBL" id="KAH3778010.1"/>
    </source>
</evidence>
<dbReference type="Proteomes" id="UP000828390">
    <property type="component" value="Unassembled WGS sequence"/>
</dbReference>
<gene>
    <name evidence="1" type="ORF">DPMN_179463</name>
</gene>
<sequence>MHSSANCWRSVRMLWRDWSHAWRRWGTWLEIVLSSWRTSRVTRLHSVGHSHRTGTSNSSWLNYRMVL</sequence>
<reference evidence="1" key="1">
    <citation type="journal article" date="2019" name="bioRxiv">
        <title>The Genome of the Zebra Mussel, Dreissena polymorpha: A Resource for Invasive Species Research.</title>
        <authorList>
            <person name="McCartney M.A."/>
            <person name="Auch B."/>
            <person name="Kono T."/>
            <person name="Mallez S."/>
            <person name="Zhang Y."/>
            <person name="Obille A."/>
            <person name="Becker A."/>
            <person name="Abrahante J.E."/>
            <person name="Garbe J."/>
            <person name="Badalamenti J.P."/>
            <person name="Herman A."/>
            <person name="Mangelson H."/>
            <person name="Liachko I."/>
            <person name="Sullivan S."/>
            <person name="Sone E.D."/>
            <person name="Koren S."/>
            <person name="Silverstein K.A.T."/>
            <person name="Beckman K.B."/>
            <person name="Gohl D.M."/>
        </authorList>
    </citation>
    <scope>NUCLEOTIDE SEQUENCE</scope>
    <source>
        <strain evidence="1">Duluth1</strain>
        <tissue evidence="1">Whole animal</tissue>
    </source>
</reference>
<proteinExistence type="predicted"/>
<keyword evidence="2" id="KW-1185">Reference proteome</keyword>
<reference evidence="1" key="2">
    <citation type="submission" date="2020-11" db="EMBL/GenBank/DDBJ databases">
        <authorList>
            <person name="McCartney M.A."/>
            <person name="Auch B."/>
            <person name="Kono T."/>
            <person name="Mallez S."/>
            <person name="Becker A."/>
            <person name="Gohl D.M."/>
            <person name="Silverstein K.A.T."/>
            <person name="Koren S."/>
            <person name="Bechman K.B."/>
            <person name="Herman A."/>
            <person name="Abrahante J.E."/>
            <person name="Garbe J."/>
        </authorList>
    </citation>
    <scope>NUCLEOTIDE SEQUENCE</scope>
    <source>
        <strain evidence="1">Duluth1</strain>
        <tissue evidence="1">Whole animal</tissue>
    </source>
</reference>
<protein>
    <submittedName>
        <fullName evidence="1">Uncharacterized protein</fullName>
    </submittedName>
</protein>
<comment type="caution">
    <text evidence="1">The sequence shown here is derived from an EMBL/GenBank/DDBJ whole genome shotgun (WGS) entry which is preliminary data.</text>
</comment>